<organism evidence="2 3">
    <name type="scientific">Nocardiopsis terrae</name>
    <dbReference type="NCBI Taxonomy" id="372655"/>
    <lineage>
        <taxon>Bacteria</taxon>
        <taxon>Bacillati</taxon>
        <taxon>Actinomycetota</taxon>
        <taxon>Actinomycetes</taxon>
        <taxon>Streptosporangiales</taxon>
        <taxon>Nocardiopsidaceae</taxon>
        <taxon>Nocardiopsis</taxon>
    </lineage>
</organism>
<dbReference type="Pfam" id="PF08240">
    <property type="entry name" value="ADH_N"/>
    <property type="match status" value="1"/>
</dbReference>
<gene>
    <name evidence="2" type="ORF">H4W79_000535</name>
</gene>
<protein>
    <submittedName>
        <fullName evidence="2">NADPH:quinone reductase-like Zn-dependent oxidoreductase</fullName>
    </submittedName>
</protein>
<dbReference type="InterPro" id="IPR036291">
    <property type="entry name" value="NAD(P)-bd_dom_sf"/>
</dbReference>
<dbReference type="InterPro" id="IPR011032">
    <property type="entry name" value="GroES-like_sf"/>
</dbReference>
<name>A0ABR9HBB5_9ACTN</name>
<reference evidence="2 3" key="1">
    <citation type="submission" date="2020-10" db="EMBL/GenBank/DDBJ databases">
        <title>Sequencing the genomes of 1000 actinobacteria strains.</title>
        <authorList>
            <person name="Klenk H.-P."/>
        </authorList>
    </citation>
    <scope>NUCLEOTIDE SEQUENCE [LARGE SCALE GENOMIC DNA]</scope>
    <source>
        <strain evidence="2 3">DSM 45157</strain>
    </source>
</reference>
<dbReference type="Pfam" id="PF13602">
    <property type="entry name" value="ADH_zinc_N_2"/>
    <property type="match status" value="1"/>
</dbReference>
<evidence type="ECO:0000313" key="3">
    <source>
        <dbReference type="Proteomes" id="UP000598217"/>
    </source>
</evidence>
<evidence type="ECO:0000259" key="1">
    <source>
        <dbReference type="SMART" id="SM00829"/>
    </source>
</evidence>
<evidence type="ECO:0000313" key="2">
    <source>
        <dbReference type="EMBL" id="MBE1456321.1"/>
    </source>
</evidence>
<dbReference type="Gene3D" id="3.40.50.720">
    <property type="entry name" value="NAD(P)-binding Rossmann-like Domain"/>
    <property type="match status" value="1"/>
</dbReference>
<dbReference type="CDD" id="cd08267">
    <property type="entry name" value="MDR1"/>
    <property type="match status" value="1"/>
</dbReference>
<dbReference type="InterPro" id="IPR013154">
    <property type="entry name" value="ADH-like_N"/>
</dbReference>
<dbReference type="SMART" id="SM00829">
    <property type="entry name" value="PKS_ER"/>
    <property type="match status" value="1"/>
</dbReference>
<sequence>MRAVVHRAFGPPDVLSVAEVPVPVPEADGLLIRVHAATVTAVDCAARQGEPLPARLAFGPIRPKYPVLGADCAGRIEAVGENVRGFAPGDEVVALSGSFGTHAEYVCVSQDSPVAAKSADLTHGEAVAVTEGAMTALPFLRDAARLESGQSILVNGASGSIGSAAVQLAAHTGAEVTAVCSGANLDLVRSLGADRAIDYTVEDFTGARGAYDVIFDAVGKSSFGRCRGALRTGGRYLTTVSSMAIMGQTVWTRLGRRRAGIALTGLRPASDKARDLVLIRELAEAGALRAVTDREYPLDQAVEAHRHVGTGHKRGAVVLRMSGDD</sequence>
<dbReference type="Proteomes" id="UP000598217">
    <property type="component" value="Unassembled WGS sequence"/>
</dbReference>
<dbReference type="PANTHER" id="PTHR44013:SF1">
    <property type="entry name" value="ZINC-TYPE ALCOHOL DEHYDROGENASE-LIKE PROTEIN C16A3.02C"/>
    <property type="match status" value="1"/>
</dbReference>
<dbReference type="SUPFAM" id="SSF50129">
    <property type="entry name" value="GroES-like"/>
    <property type="match status" value="1"/>
</dbReference>
<dbReference type="InterPro" id="IPR020843">
    <property type="entry name" value="ER"/>
</dbReference>
<feature type="domain" description="Enoyl reductase (ER)" evidence="1">
    <location>
        <begin position="10"/>
        <end position="319"/>
    </location>
</feature>
<proteinExistence type="predicted"/>
<comment type="caution">
    <text evidence="2">The sequence shown here is derived from an EMBL/GenBank/DDBJ whole genome shotgun (WGS) entry which is preliminary data.</text>
</comment>
<keyword evidence="3" id="KW-1185">Reference proteome</keyword>
<dbReference type="EMBL" id="JADBDY010000001">
    <property type="protein sequence ID" value="MBE1456321.1"/>
    <property type="molecule type" value="Genomic_DNA"/>
</dbReference>
<dbReference type="Gene3D" id="3.90.180.10">
    <property type="entry name" value="Medium-chain alcohol dehydrogenases, catalytic domain"/>
    <property type="match status" value="1"/>
</dbReference>
<dbReference type="PANTHER" id="PTHR44013">
    <property type="entry name" value="ZINC-TYPE ALCOHOL DEHYDROGENASE-LIKE PROTEIN C16A3.02C"/>
    <property type="match status" value="1"/>
</dbReference>
<accession>A0ABR9HBB5</accession>
<dbReference type="RefSeq" id="WP_191268716.1">
    <property type="nucleotide sequence ID" value="NZ_BMXJ01000002.1"/>
</dbReference>
<dbReference type="SUPFAM" id="SSF51735">
    <property type="entry name" value="NAD(P)-binding Rossmann-fold domains"/>
    <property type="match status" value="1"/>
</dbReference>
<dbReference type="InterPro" id="IPR052733">
    <property type="entry name" value="Chloroplast_QOR"/>
</dbReference>